<dbReference type="GeneID" id="57692104"/>
<keyword evidence="1" id="KW-1133">Transmembrane helix</keyword>
<keyword evidence="1" id="KW-0472">Membrane</keyword>
<accession>A0A2T4MGL7</accession>
<reference evidence="4 5" key="1">
    <citation type="submission" date="2017-04" db="EMBL/GenBank/DDBJ databases">
        <title>Staphylococcus agnetis, a potential pathogen in the broiler production.</title>
        <authorList>
            <person name="Poulsen L."/>
        </authorList>
    </citation>
    <scope>NUCLEOTIDE SEQUENCE [LARGE SCALE GENOMIC DNA]</scope>
    <source>
        <strain evidence="4 5">723_310714_2_2_spleen</strain>
    </source>
</reference>
<evidence type="ECO:0000313" key="4">
    <source>
        <dbReference type="EMBL" id="OTW30153.1"/>
    </source>
</evidence>
<dbReference type="EMBL" id="NEFX01000025">
    <property type="protein sequence ID" value="OTW30153.1"/>
    <property type="molecule type" value="Genomic_DNA"/>
</dbReference>
<dbReference type="InterPro" id="IPR025164">
    <property type="entry name" value="Toastrack_DUF4097"/>
</dbReference>
<dbReference type="Proteomes" id="UP000646308">
    <property type="component" value="Unassembled WGS sequence"/>
</dbReference>
<evidence type="ECO:0000313" key="3">
    <source>
        <dbReference type="EMBL" id="NJI01479.1"/>
    </source>
</evidence>
<reference evidence="3" key="2">
    <citation type="submission" date="2019-11" db="EMBL/GenBank/DDBJ databases">
        <title>Whole genome comparisons of Staphylococcus agnetis isolates from cattle and chickens.</title>
        <authorList>
            <person name="Rhoads D."/>
            <person name="Shwani A."/>
            <person name="Adkins P."/>
            <person name="Calcutt M."/>
            <person name="Middleton J."/>
        </authorList>
    </citation>
    <scope>NUCLEOTIDE SEQUENCE</scope>
    <source>
        <strain evidence="3">1387</strain>
    </source>
</reference>
<evidence type="ECO:0000313" key="6">
    <source>
        <dbReference type="Proteomes" id="UP000646308"/>
    </source>
</evidence>
<dbReference type="Pfam" id="PF13349">
    <property type="entry name" value="DUF4097"/>
    <property type="match status" value="1"/>
</dbReference>
<gene>
    <name evidence="4" type="ORF">B9M88_11420</name>
    <name evidence="3" type="ORF">GLV84_01075</name>
</gene>
<dbReference type="Gene3D" id="2.160.20.120">
    <property type="match status" value="1"/>
</dbReference>
<keyword evidence="1" id="KW-0812">Transmembrane</keyword>
<dbReference type="AlphaFoldDB" id="A0A2T4MGL7"/>
<evidence type="ECO:0000259" key="2">
    <source>
        <dbReference type="Pfam" id="PF13349"/>
    </source>
</evidence>
<feature type="transmembrane region" description="Helical" evidence="1">
    <location>
        <begin position="5"/>
        <end position="26"/>
    </location>
</feature>
<name>A0A2T4MGL7_9STAP</name>
<proteinExistence type="predicted"/>
<organism evidence="3 6">
    <name type="scientific">Staphylococcus agnetis</name>
    <dbReference type="NCBI Taxonomy" id="985762"/>
    <lineage>
        <taxon>Bacteria</taxon>
        <taxon>Bacillati</taxon>
        <taxon>Bacillota</taxon>
        <taxon>Bacilli</taxon>
        <taxon>Bacillales</taxon>
        <taxon>Staphylococcaceae</taxon>
        <taxon>Staphylococcus</taxon>
    </lineage>
</organism>
<keyword evidence="5" id="KW-1185">Reference proteome</keyword>
<evidence type="ECO:0000256" key="1">
    <source>
        <dbReference type="SAM" id="Phobius"/>
    </source>
</evidence>
<sequence length="280" mass="31674">MKRLFLMGLTMFLIFFLMGTLVWFLFESRHSQTQTTEKAFKKSNIETLNVNANNADVYVKKGTHFHVKYVGKANVNISKQNKILQISDSQATKKRMIDVNPFNKSKERLEITVPEKYLEELNLTTRVGEAHIQGIKSKSVTIWYESTGQVNIDHCQFNATNIKAKDSFVNITNSSLSDSDISVQKGKITVNQALVRKSVFKVSEGSMILNNLKPECDFKGAVNHGDISMRYLNAPEDVMLKLNPENGNINMNTPHLHQGKNGKGTHLIELYTNHGDINIK</sequence>
<comment type="caution">
    <text evidence="3">The sequence shown here is derived from an EMBL/GenBank/DDBJ whole genome shotgun (WGS) entry which is preliminary data.</text>
</comment>
<protein>
    <submittedName>
        <fullName evidence="3">DUF4097 family beta strand repeat protein</fullName>
    </submittedName>
</protein>
<dbReference type="EMBL" id="WMFL01000015">
    <property type="protein sequence ID" value="NJI01479.1"/>
    <property type="molecule type" value="Genomic_DNA"/>
</dbReference>
<dbReference type="OrthoDB" id="2412664at2"/>
<dbReference type="RefSeq" id="WP_060551456.1">
    <property type="nucleotide sequence ID" value="NZ_CP009623.1"/>
</dbReference>
<dbReference type="Proteomes" id="UP000195208">
    <property type="component" value="Unassembled WGS sequence"/>
</dbReference>
<evidence type="ECO:0000313" key="5">
    <source>
        <dbReference type="Proteomes" id="UP000195208"/>
    </source>
</evidence>
<dbReference type="KEGG" id="sagq:EP23_05790"/>
<feature type="domain" description="DUF4097" evidence="2">
    <location>
        <begin position="45"/>
        <end position="280"/>
    </location>
</feature>